<organism evidence="2">
    <name type="scientific">Chaetoceros debilis</name>
    <dbReference type="NCBI Taxonomy" id="122233"/>
    <lineage>
        <taxon>Eukaryota</taxon>
        <taxon>Sar</taxon>
        <taxon>Stramenopiles</taxon>
        <taxon>Ochrophyta</taxon>
        <taxon>Bacillariophyta</taxon>
        <taxon>Coscinodiscophyceae</taxon>
        <taxon>Chaetocerotophycidae</taxon>
        <taxon>Chaetocerotales</taxon>
        <taxon>Chaetocerotaceae</taxon>
        <taxon>Chaetoceros</taxon>
    </lineage>
</organism>
<evidence type="ECO:0000256" key="1">
    <source>
        <dbReference type="SAM" id="MobiDB-lite"/>
    </source>
</evidence>
<proteinExistence type="predicted"/>
<name>A0A7S3QIA5_9STRA</name>
<feature type="region of interest" description="Disordered" evidence="1">
    <location>
        <begin position="416"/>
        <end position="436"/>
    </location>
</feature>
<dbReference type="EMBL" id="HBIO01030091">
    <property type="protein sequence ID" value="CAE0478233.1"/>
    <property type="molecule type" value="Transcribed_RNA"/>
</dbReference>
<protein>
    <submittedName>
        <fullName evidence="2">Uncharacterized protein</fullName>
    </submittedName>
</protein>
<accession>A0A7S3QIA5</accession>
<dbReference type="AlphaFoldDB" id="A0A7S3QIA5"/>
<evidence type="ECO:0000313" key="2">
    <source>
        <dbReference type="EMBL" id="CAE0478233.1"/>
    </source>
</evidence>
<gene>
    <name evidence="2" type="ORF">CDEB00056_LOCUS23086</name>
</gene>
<sequence>MSNTQHLSFIFRFYYNTRYQSTMPPSVDSFVTNIQQYGEKVPKKLNTKIEEIARKAVEEMSKEAGNFFHEELNDDIHTEEQVKAIIELFPESLSQRKKNNFLPIQSATMSGCRSGARSSVSFVPLMASEGYRLGVGGEGNRGGLLSAMACLMAFSEDGHNTIQHLASSLFVGEKGPASEEFDRKRVRVLEKLRGMNLLKKVDIEEYALVNISLGPECQHRFEFFTSWDPDALGARDSQWRVPIHDVFKYNSGKENFEMALQAGMAYFPERFGFLFHKVGGTTACKKSFDEIEVDTAMNIIRRCIPPSDNHLILHHALEFAPNLVDDIGQYYPDAAFLRDTSGHTLTQFKFYINLRRGRRKFKKNSSFFIKATDNQVNSIHPETGLCPFMLAAVGNKSDITAVYYLLSRNPKLVGAGGNKDSDGVGSSRKRQREDID</sequence>
<reference evidence="2" key="1">
    <citation type="submission" date="2021-01" db="EMBL/GenBank/DDBJ databases">
        <authorList>
            <person name="Corre E."/>
            <person name="Pelletier E."/>
            <person name="Niang G."/>
            <person name="Scheremetjew M."/>
            <person name="Finn R."/>
            <person name="Kale V."/>
            <person name="Holt S."/>
            <person name="Cochrane G."/>
            <person name="Meng A."/>
            <person name="Brown T."/>
            <person name="Cohen L."/>
        </authorList>
    </citation>
    <scope>NUCLEOTIDE SEQUENCE</scope>
    <source>
        <strain evidence="2">MM31A-1</strain>
    </source>
</reference>